<dbReference type="Gene3D" id="1.10.3460.10">
    <property type="entry name" value="Chlorophyll a/b binding protein domain"/>
    <property type="match status" value="1"/>
</dbReference>
<evidence type="ECO:0000256" key="1">
    <source>
        <dbReference type="ARBA" id="ARBA00003803"/>
    </source>
</evidence>
<dbReference type="GO" id="GO:0009523">
    <property type="term" value="C:photosystem II"/>
    <property type="evidence" value="ECO:0007669"/>
    <property type="project" value="UniProtKB-KW"/>
</dbReference>
<dbReference type="Proteomes" id="UP000585474">
    <property type="component" value="Unassembled WGS sequence"/>
</dbReference>
<evidence type="ECO:0000256" key="10">
    <source>
        <dbReference type="ARBA" id="ARBA00022692"/>
    </source>
</evidence>
<evidence type="ECO:0000256" key="17">
    <source>
        <dbReference type="ARBA" id="ARBA00023136"/>
    </source>
</evidence>
<dbReference type="AlphaFoldDB" id="A0A7J0DJG6"/>
<keyword evidence="6 20" id="KW-0150">Chloroplast</keyword>
<comment type="subunit">
    <text evidence="4">The LHC complex consists of chlorophyll a-b binding proteins.</text>
</comment>
<evidence type="ECO:0000256" key="8">
    <source>
        <dbReference type="ARBA" id="ARBA00022553"/>
    </source>
</evidence>
<dbReference type="FunFam" id="1.10.3460.10:FF:000001">
    <property type="entry name" value="Chlorophyll a-b binding protein, chloroplastic"/>
    <property type="match status" value="1"/>
</dbReference>
<protein>
    <recommendedName>
        <fullName evidence="20">Chlorophyll a-b binding protein, chloroplastic</fullName>
    </recommendedName>
</protein>
<keyword evidence="17 20" id="KW-0472">Membrane</keyword>
<evidence type="ECO:0000256" key="13">
    <source>
        <dbReference type="ARBA" id="ARBA00022842"/>
    </source>
</evidence>
<dbReference type="InterPro" id="IPR001344">
    <property type="entry name" value="Chloro_AB-bd_pln"/>
</dbReference>
<keyword evidence="15 20" id="KW-0157">Chromophore</keyword>
<keyword evidence="18 20" id="KW-0604">Photosystem II</keyword>
<comment type="caution">
    <text evidence="22">The sequence shown here is derived from an EMBL/GenBank/DDBJ whole genome shotgun (WGS) entry which is preliminary data.</text>
</comment>
<comment type="function">
    <text evidence="1 20">The light-harvesting complex (LHC) functions as a light receptor, it captures and delivers excitation energy to photosystems with which it is closely associated.</text>
</comment>
<dbReference type="InterPro" id="IPR026960">
    <property type="entry name" value="RVT-Znf"/>
</dbReference>
<feature type="transmembrane region" description="Helical" evidence="20">
    <location>
        <begin position="1023"/>
        <end position="1044"/>
    </location>
</feature>
<keyword evidence="12 20" id="KW-0603">Photosystem I</keyword>
<dbReference type="InterPro" id="IPR022796">
    <property type="entry name" value="Chloroa_b-bind"/>
</dbReference>
<evidence type="ECO:0000256" key="14">
    <source>
        <dbReference type="ARBA" id="ARBA00022989"/>
    </source>
</evidence>
<feature type="binding site" description="axial binding residue" evidence="19">
    <location>
        <position position="158"/>
    </location>
    <ligand>
        <name>chlorophyll b</name>
        <dbReference type="ChEBI" id="CHEBI:61721"/>
        <label>1</label>
    </ligand>
    <ligandPart>
        <name>Mg</name>
        <dbReference type="ChEBI" id="CHEBI:25107"/>
    </ligandPart>
</feature>
<gene>
    <name evidence="22" type="ORF">Acr_00g0046100</name>
</gene>
<keyword evidence="16 20" id="KW-0793">Thylakoid</keyword>
<feature type="binding site" description="axial binding residue" evidence="19">
    <location>
        <position position="166"/>
    </location>
    <ligand>
        <name>chlorophyll b</name>
        <dbReference type="ChEBI" id="CHEBI:61721"/>
        <label>1</label>
    </ligand>
    <ligandPart>
        <name>Mg</name>
        <dbReference type="ChEBI" id="CHEBI:25107"/>
    </ligandPart>
</feature>
<comment type="similarity">
    <text evidence="3 20">Belongs to the light-harvesting chlorophyll a/b-binding (LHC) protein family.</text>
</comment>
<evidence type="ECO:0000259" key="21">
    <source>
        <dbReference type="Pfam" id="PF13966"/>
    </source>
</evidence>
<name>A0A7J0DJG6_9ERIC</name>
<dbReference type="GO" id="GO:0046872">
    <property type="term" value="F:metal ion binding"/>
    <property type="evidence" value="ECO:0007669"/>
    <property type="project" value="UniProtKB-KW"/>
</dbReference>
<evidence type="ECO:0000256" key="5">
    <source>
        <dbReference type="ARBA" id="ARBA00022494"/>
    </source>
</evidence>
<evidence type="ECO:0000256" key="9">
    <source>
        <dbReference type="ARBA" id="ARBA00022640"/>
    </source>
</evidence>
<feature type="binding site" description="axial binding residue" evidence="19">
    <location>
        <position position="183"/>
    </location>
    <ligand>
        <name>chlorophyll b</name>
        <dbReference type="ChEBI" id="CHEBI:61721"/>
        <label>1</label>
    </ligand>
    <ligandPart>
        <name>Mg</name>
        <dbReference type="ChEBI" id="CHEBI:25107"/>
    </ligandPart>
</feature>
<dbReference type="GO" id="GO:0016168">
    <property type="term" value="F:chlorophyll binding"/>
    <property type="evidence" value="ECO:0007669"/>
    <property type="project" value="UniProtKB-KW"/>
</dbReference>
<evidence type="ECO:0000256" key="4">
    <source>
        <dbReference type="ARBA" id="ARBA00011769"/>
    </source>
</evidence>
<dbReference type="Pfam" id="PF13966">
    <property type="entry name" value="zf-RVT"/>
    <property type="match status" value="1"/>
</dbReference>
<evidence type="ECO:0000313" key="22">
    <source>
        <dbReference type="EMBL" id="GFS36470.1"/>
    </source>
</evidence>
<evidence type="ECO:0000256" key="16">
    <source>
        <dbReference type="ARBA" id="ARBA00023078"/>
    </source>
</evidence>
<evidence type="ECO:0000256" key="20">
    <source>
        <dbReference type="RuleBase" id="RU363080"/>
    </source>
</evidence>
<evidence type="ECO:0000256" key="6">
    <source>
        <dbReference type="ARBA" id="ARBA00022528"/>
    </source>
</evidence>
<dbReference type="GO" id="GO:0009535">
    <property type="term" value="C:chloroplast thylakoid membrane"/>
    <property type="evidence" value="ECO:0007669"/>
    <property type="project" value="UniProtKB-SubCell"/>
</dbReference>
<feature type="domain" description="Reverse transcriptase zinc-binding" evidence="21">
    <location>
        <begin position="758"/>
        <end position="840"/>
    </location>
</feature>
<feature type="binding site" evidence="19">
    <location>
        <position position="100"/>
    </location>
    <ligand>
        <name>chlorophyll a</name>
        <dbReference type="ChEBI" id="CHEBI:58416"/>
        <label>1</label>
    </ligand>
</feature>
<evidence type="ECO:0000313" key="23">
    <source>
        <dbReference type="Proteomes" id="UP000585474"/>
    </source>
</evidence>
<keyword evidence="13" id="KW-0460">Magnesium</keyword>
<evidence type="ECO:0000256" key="7">
    <source>
        <dbReference type="ARBA" id="ARBA00022531"/>
    </source>
</evidence>
<feature type="binding site" evidence="19">
    <location>
        <position position="214"/>
    </location>
    <ligand>
        <name>chlorophyll a</name>
        <dbReference type="ChEBI" id="CHEBI:58416"/>
        <label>1</label>
    </ligand>
</feature>
<feature type="binding site" evidence="19">
    <location>
        <position position="81"/>
    </location>
    <ligand>
        <name>chlorophyll a</name>
        <dbReference type="ChEBI" id="CHEBI:58416"/>
        <label>1</label>
    </ligand>
</feature>
<feature type="transmembrane region" description="Helical" evidence="20">
    <location>
        <begin position="983"/>
        <end position="1011"/>
    </location>
</feature>
<accession>A0A7J0DJG6</accession>
<evidence type="ECO:0000256" key="3">
    <source>
        <dbReference type="ARBA" id="ARBA00007259"/>
    </source>
</evidence>
<keyword evidence="5 19" id="KW-0148">Chlorophyll</keyword>
<feature type="binding site" evidence="19">
    <location>
        <position position="218"/>
    </location>
    <ligand>
        <name>chlorophyll a</name>
        <dbReference type="ChEBI" id="CHEBI:58416"/>
        <label>1</label>
    </ligand>
</feature>
<keyword evidence="7 20" id="KW-0602">Photosynthesis</keyword>
<keyword evidence="11" id="KW-0479">Metal-binding</keyword>
<proteinExistence type="inferred from homology"/>
<feature type="binding site" description="axial binding residue" evidence="19">
    <location>
        <position position="59"/>
    </location>
    <ligand>
        <name>chlorophyll b</name>
        <dbReference type="ChEBI" id="CHEBI:61721"/>
        <label>1</label>
    </ligand>
    <ligandPart>
        <name>Mg</name>
        <dbReference type="ChEBI" id="CHEBI:25107"/>
    </ligandPart>
</feature>
<dbReference type="GO" id="GO:0009765">
    <property type="term" value="P:photosynthesis, light harvesting"/>
    <property type="evidence" value="ECO:0007669"/>
    <property type="project" value="InterPro"/>
</dbReference>
<feature type="binding site" description="axial binding residue" evidence="19">
    <location>
        <position position="220"/>
    </location>
    <ligand>
        <name>chlorophyll a</name>
        <dbReference type="ChEBI" id="CHEBI:58416"/>
        <label>4</label>
    </ligand>
    <ligandPart>
        <name>Mg</name>
        <dbReference type="ChEBI" id="CHEBI:25107"/>
    </ligandPart>
</feature>
<sequence length="1046" mass="117073">MAASSMALSSPSFAGKATKLFPSTSERVGARRVFQINARKSTKPSPSGSPWYGKDRVLYLGPLSGEPPSYLTGEFPGDYGWDTAGLSADPETFAKNRELEVIHCRWAMLGALGCVFPELLARNGVKFGEAVWFKAGSQIFSEGGLDYLGNPSLIHAQSILAIWACQVILMGAVEGYRIAGGPLGEVVDPLYPGGSFDPLGLADDPEAFAELKVKEIKNGRLAMFSMFGFFVQAIVTGKGPLENLADHLADPVNNNAWAYATNFVPGKDFQDFCYETGISDLRHTGLLYTWSNNSVWSKLDRAMVNIKWVQEGITAMANFGLPGKCSDHAPCVVSLFAIRDHGVRSFKFIKMWSQHSDFLDLVSNVWRSQVNGTAMFSLCKKLKALNDPLKKLNRLHFSHISARAEVAEEELLQSQKLLHDSPRDEALQIRVAELRQKGSRLAEAELSFCSQLAKIKYLKNSDRGSSKDCQRMDKEVLREGIMVRDDQAINLIRPVLDEEVLSRSLGKMSRNPDFRHHPKCAEMAISHLAFADDLILFTKGDATSVSLSMECLKKFGVCSGLGINAFKSQVFMAGVCQEDMEKIKNITGFSMGEFPFRCSSLSYASRSEPIKSVLQGVECFWLHILPIPAGDRDKIISLCRNFLWGGKATVSKKPLVAWKEVCKPKQEGGSRFHRTFCMEPSLMTKALWNLESKKDSLWVKWVNHVYTKEVPFREYIPAKDDSQIVRYLGLIRDEMVAEDGPNQAALDRLIHWVDRGSFNVKACYEFFRNKGGKPCWTKVVGHRSIMPKHSFILWLSLKERLLTRDKLSDHIEDTACVLCGFPVESLSHLFFQYQIAKQVWTEIKAWLGFNRELSTIKVEVKWTFKEARGTEVQAIAKRIDLACTIYCIWKHRNAKNFEGKTSHPSSIIRDIKMQVYRRVPGDRSLLLGPSDGSLQRVLDLDDWILSNWKLVCLFPPVAVSLHGDASGADSDPNLIMWEVDDPIVWAGFGVLELLLLFACCCFSLWWLWLLLMSLLVPDWNASGLVVQILSSKIFGGLSGSIILAGC</sequence>
<reference evidence="23" key="1">
    <citation type="submission" date="2019-07" db="EMBL/GenBank/DDBJ databases">
        <title>De Novo Assembly of kiwifruit Actinidia rufa.</title>
        <authorList>
            <person name="Sugita-Konishi S."/>
            <person name="Sato K."/>
            <person name="Mori E."/>
            <person name="Abe Y."/>
            <person name="Kisaki G."/>
            <person name="Hamano K."/>
            <person name="Suezawa K."/>
            <person name="Otani M."/>
            <person name="Fukuda T."/>
            <person name="Manabe T."/>
            <person name="Gomi K."/>
            <person name="Tabuchi M."/>
            <person name="Akimitsu K."/>
            <person name="Kataoka I."/>
        </authorList>
    </citation>
    <scope>NUCLEOTIDE SEQUENCE [LARGE SCALE GENOMIC DNA]</scope>
    <source>
        <strain evidence="23">cv. Fuchu</strain>
    </source>
</reference>
<evidence type="ECO:0000256" key="12">
    <source>
        <dbReference type="ARBA" id="ARBA00022836"/>
    </source>
</evidence>
<feature type="binding site" evidence="19">
    <location>
        <position position="103"/>
    </location>
    <ligand>
        <name>chlorophyll a</name>
        <dbReference type="ChEBI" id="CHEBI:58416"/>
        <label>1</label>
    </ligand>
</feature>
<dbReference type="Pfam" id="PF00504">
    <property type="entry name" value="Chloroa_b-bind"/>
    <property type="match status" value="1"/>
</dbReference>
<keyword evidence="14 20" id="KW-1133">Transmembrane helix</keyword>
<feature type="binding site" evidence="19">
    <location>
        <position position="138"/>
    </location>
    <ligand>
        <name>chlorophyll a</name>
        <dbReference type="ChEBI" id="CHEBI:58416"/>
        <label>1</label>
    </ligand>
</feature>
<evidence type="ECO:0000256" key="19">
    <source>
        <dbReference type="PIRSR" id="PIRSR601344-1"/>
    </source>
</evidence>
<feature type="binding site" evidence="19">
    <location>
        <position position="247"/>
    </location>
    <ligand>
        <name>chlorophyll a</name>
        <dbReference type="ChEBI" id="CHEBI:58416"/>
        <label>1</label>
    </ligand>
</feature>
<comment type="subcellular location">
    <subcellularLocation>
        <location evidence="2">Plastid</location>
        <location evidence="2">Chloroplast thylakoid membrane</location>
        <topology evidence="2">Multi-pass membrane protein</topology>
    </subcellularLocation>
</comment>
<evidence type="ECO:0000256" key="15">
    <source>
        <dbReference type="ARBA" id="ARBA00022991"/>
    </source>
</evidence>
<evidence type="ECO:0000256" key="18">
    <source>
        <dbReference type="ARBA" id="ARBA00023276"/>
    </source>
</evidence>
<evidence type="ECO:0000256" key="2">
    <source>
        <dbReference type="ARBA" id="ARBA00004454"/>
    </source>
</evidence>
<dbReference type="SUPFAM" id="SSF103511">
    <property type="entry name" value="Chlorophyll a-b binding protein"/>
    <property type="match status" value="1"/>
</dbReference>
<feature type="binding site" description="axial binding residue" evidence="19">
    <location>
        <position position="263"/>
    </location>
    <ligand>
        <name>chlorophyll b</name>
        <dbReference type="ChEBI" id="CHEBI:61721"/>
        <label>1</label>
    </ligand>
    <ligandPart>
        <name>Mg</name>
        <dbReference type="ChEBI" id="CHEBI:25107"/>
    </ligandPart>
</feature>
<keyword evidence="9 20" id="KW-0934">Plastid</keyword>
<feature type="binding site" evidence="19">
    <location>
        <position position="256"/>
    </location>
    <ligand>
        <name>chlorophyll a</name>
        <dbReference type="ChEBI" id="CHEBI:58416"/>
        <label>1</label>
    </ligand>
</feature>
<feature type="binding site" description="axial binding residue" evidence="19">
    <location>
        <position position="174"/>
    </location>
    <ligand>
        <name>chlorophyll b</name>
        <dbReference type="ChEBI" id="CHEBI:61721"/>
        <label>1</label>
    </ligand>
    <ligandPart>
        <name>Mg</name>
        <dbReference type="ChEBI" id="CHEBI:25107"/>
    </ligandPart>
</feature>
<feature type="binding site" evidence="19">
    <location>
        <position position="215"/>
    </location>
    <ligand>
        <name>chlorophyll a</name>
        <dbReference type="ChEBI" id="CHEBI:58416"/>
        <label>1</label>
    </ligand>
</feature>
<keyword evidence="23" id="KW-1185">Reference proteome</keyword>
<feature type="binding site" evidence="19">
    <location>
        <position position="87"/>
    </location>
    <ligand>
        <name>chlorophyll a</name>
        <dbReference type="ChEBI" id="CHEBI:58416"/>
        <label>1</label>
    </ligand>
</feature>
<keyword evidence="10 20" id="KW-0812">Transmembrane</keyword>
<organism evidence="22 23">
    <name type="scientific">Actinidia rufa</name>
    <dbReference type="NCBI Taxonomy" id="165716"/>
    <lineage>
        <taxon>Eukaryota</taxon>
        <taxon>Viridiplantae</taxon>
        <taxon>Streptophyta</taxon>
        <taxon>Embryophyta</taxon>
        <taxon>Tracheophyta</taxon>
        <taxon>Spermatophyta</taxon>
        <taxon>Magnoliopsida</taxon>
        <taxon>eudicotyledons</taxon>
        <taxon>Gunneridae</taxon>
        <taxon>Pentapetalae</taxon>
        <taxon>asterids</taxon>
        <taxon>Ericales</taxon>
        <taxon>Actinidiaceae</taxon>
        <taxon>Actinidia</taxon>
    </lineage>
</organism>
<dbReference type="EMBL" id="BJWL01000252">
    <property type="protein sequence ID" value="GFS36470.1"/>
    <property type="molecule type" value="Genomic_DNA"/>
</dbReference>
<dbReference type="GO" id="GO:0009522">
    <property type="term" value="C:photosystem I"/>
    <property type="evidence" value="ECO:0007669"/>
    <property type="project" value="UniProtKB-KW"/>
</dbReference>
<dbReference type="PANTHER" id="PTHR21649">
    <property type="entry name" value="CHLOROPHYLL A/B BINDING PROTEIN"/>
    <property type="match status" value="1"/>
</dbReference>
<evidence type="ECO:0000256" key="11">
    <source>
        <dbReference type="ARBA" id="ARBA00022723"/>
    </source>
</evidence>
<feature type="binding site" evidence="19">
    <location>
        <position position="232"/>
    </location>
    <ligand>
        <name>chlorophyll a</name>
        <dbReference type="ChEBI" id="CHEBI:58416"/>
        <label>1</label>
    </ligand>
</feature>
<keyword evidence="8" id="KW-0597">Phosphoprotein</keyword>
<feature type="binding site" description="axial binding residue" evidence="19">
    <location>
        <position position="105"/>
    </location>
    <ligand>
        <name>chlorophyll a</name>
        <dbReference type="ChEBI" id="CHEBI:58416"/>
        <label>2</label>
    </ligand>
    <ligandPart>
        <name>Mg</name>
        <dbReference type="ChEBI" id="CHEBI:25107"/>
    </ligandPart>
</feature>
<feature type="binding site" evidence="19">
    <location>
        <position position="148"/>
    </location>
    <ligand>
        <name>chlorophyll a</name>
        <dbReference type="ChEBI" id="CHEBI:58416"/>
        <label>1</label>
    </ligand>
</feature>